<dbReference type="InterPro" id="IPR003661">
    <property type="entry name" value="HisK_dim/P_dom"/>
</dbReference>
<feature type="domain" description="Histidine kinase" evidence="10">
    <location>
        <begin position="259"/>
        <end position="466"/>
    </location>
</feature>
<dbReference type="SUPFAM" id="SSF55785">
    <property type="entry name" value="PYP-like sensor domain (PAS domain)"/>
    <property type="match status" value="1"/>
</dbReference>
<dbReference type="SUPFAM" id="SSF55874">
    <property type="entry name" value="ATPase domain of HSP90 chaperone/DNA topoisomerase II/histidine kinase"/>
    <property type="match status" value="1"/>
</dbReference>
<dbReference type="Pfam" id="PF02518">
    <property type="entry name" value="HATPase_c"/>
    <property type="match status" value="1"/>
</dbReference>
<dbReference type="InterPro" id="IPR005467">
    <property type="entry name" value="His_kinase_dom"/>
</dbReference>
<dbReference type="InterPro" id="IPR003594">
    <property type="entry name" value="HATPase_dom"/>
</dbReference>
<dbReference type="SMART" id="SM00388">
    <property type="entry name" value="HisKA"/>
    <property type="match status" value="1"/>
</dbReference>
<dbReference type="SMART" id="SM00387">
    <property type="entry name" value="HATPase_c"/>
    <property type="match status" value="1"/>
</dbReference>
<dbReference type="Gene3D" id="3.30.450.20">
    <property type="entry name" value="PAS domain"/>
    <property type="match status" value="1"/>
</dbReference>
<evidence type="ECO:0000259" key="10">
    <source>
        <dbReference type="PROSITE" id="PS50109"/>
    </source>
</evidence>
<keyword evidence="8" id="KW-0902">Two-component regulatory system</keyword>
<dbReference type="Pfam" id="PF00512">
    <property type="entry name" value="HisKA"/>
    <property type="match status" value="1"/>
</dbReference>
<evidence type="ECO:0000256" key="8">
    <source>
        <dbReference type="ARBA" id="ARBA00023012"/>
    </source>
</evidence>
<dbReference type="EC" id="2.7.13.3" evidence="2"/>
<keyword evidence="9" id="KW-0472">Membrane</keyword>
<dbReference type="SUPFAM" id="SSF47384">
    <property type="entry name" value="Homodimeric domain of signal transducing histidine kinase"/>
    <property type="match status" value="1"/>
</dbReference>
<dbReference type="Gene3D" id="1.10.287.130">
    <property type="match status" value="1"/>
</dbReference>
<evidence type="ECO:0000256" key="5">
    <source>
        <dbReference type="ARBA" id="ARBA00022741"/>
    </source>
</evidence>
<dbReference type="InterPro" id="IPR036097">
    <property type="entry name" value="HisK_dim/P_sf"/>
</dbReference>
<proteinExistence type="predicted"/>
<keyword evidence="3" id="KW-0597">Phosphoprotein</keyword>
<dbReference type="STRING" id="520762.AN619_27500"/>
<comment type="caution">
    <text evidence="11">The sequence shown here is derived from an EMBL/GenBank/DDBJ whole genome shotgun (WGS) entry which is preliminary data.</text>
</comment>
<feature type="transmembrane region" description="Helical" evidence="9">
    <location>
        <begin position="56"/>
        <end position="76"/>
    </location>
</feature>
<dbReference type="AlphaFoldDB" id="A0A140L066"/>
<dbReference type="PANTHER" id="PTHR43065">
    <property type="entry name" value="SENSOR HISTIDINE KINASE"/>
    <property type="match status" value="1"/>
</dbReference>
<keyword evidence="4 11" id="KW-0808">Transferase</keyword>
<dbReference type="Gene3D" id="3.30.565.10">
    <property type="entry name" value="Histidine kinase-like ATPase, C-terminal domain"/>
    <property type="match status" value="1"/>
</dbReference>
<dbReference type="OrthoDB" id="9784397at2"/>
<organism evidence="11 12">
    <name type="scientific">Thermotalea metallivorans</name>
    <dbReference type="NCBI Taxonomy" id="520762"/>
    <lineage>
        <taxon>Bacteria</taxon>
        <taxon>Bacillati</taxon>
        <taxon>Bacillota</taxon>
        <taxon>Clostridia</taxon>
        <taxon>Peptostreptococcales</taxon>
        <taxon>Thermotaleaceae</taxon>
        <taxon>Thermotalea</taxon>
    </lineage>
</organism>
<keyword evidence="12" id="KW-1185">Reference proteome</keyword>
<dbReference type="CDD" id="cd00082">
    <property type="entry name" value="HisKA"/>
    <property type="match status" value="1"/>
</dbReference>
<dbReference type="InterPro" id="IPR004358">
    <property type="entry name" value="Sig_transdc_His_kin-like_C"/>
</dbReference>
<keyword evidence="9" id="KW-0812">Transmembrane</keyword>
<feature type="transmembrane region" description="Helical" evidence="9">
    <location>
        <begin position="12"/>
        <end position="30"/>
    </location>
</feature>
<comment type="catalytic activity">
    <reaction evidence="1">
        <text>ATP + protein L-histidine = ADP + protein N-phospho-L-histidine.</text>
        <dbReference type="EC" id="2.7.13.3"/>
    </reaction>
</comment>
<protein>
    <recommendedName>
        <fullName evidence="2">histidine kinase</fullName>
        <ecNumber evidence="2">2.7.13.3</ecNumber>
    </recommendedName>
</protein>
<accession>A0A140L066</accession>
<evidence type="ECO:0000256" key="3">
    <source>
        <dbReference type="ARBA" id="ARBA00022553"/>
    </source>
</evidence>
<keyword evidence="6" id="KW-0418">Kinase</keyword>
<evidence type="ECO:0000256" key="2">
    <source>
        <dbReference type="ARBA" id="ARBA00012438"/>
    </source>
</evidence>
<evidence type="ECO:0000313" key="12">
    <source>
        <dbReference type="Proteomes" id="UP000070456"/>
    </source>
</evidence>
<evidence type="ECO:0000256" key="6">
    <source>
        <dbReference type="ARBA" id="ARBA00022777"/>
    </source>
</evidence>
<evidence type="ECO:0000256" key="9">
    <source>
        <dbReference type="SAM" id="Phobius"/>
    </source>
</evidence>
<evidence type="ECO:0000313" key="11">
    <source>
        <dbReference type="EMBL" id="KXG73941.1"/>
    </source>
</evidence>
<evidence type="ECO:0000256" key="1">
    <source>
        <dbReference type="ARBA" id="ARBA00000085"/>
    </source>
</evidence>
<gene>
    <name evidence="11" type="primary">zraS</name>
    <name evidence="11" type="ORF">AN619_27500</name>
</gene>
<name>A0A140L066_9FIRM</name>
<keyword evidence="5" id="KW-0547">Nucleotide-binding</keyword>
<dbReference type="GO" id="GO:0005524">
    <property type="term" value="F:ATP binding"/>
    <property type="evidence" value="ECO:0007669"/>
    <property type="project" value="UniProtKB-KW"/>
</dbReference>
<dbReference type="PROSITE" id="PS50109">
    <property type="entry name" value="HIS_KIN"/>
    <property type="match status" value="1"/>
</dbReference>
<dbReference type="RefSeq" id="WP_068557843.1">
    <property type="nucleotide sequence ID" value="NZ_LOEE01000071.1"/>
</dbReference>
<evidence type="ECO:0000256" key="4">
    <source>
        <dbReference type="ARBA" id="ARBA00022679"/>
    </source>
</evidence>
<keyword evidence="7" id="KW-0067">ATP-binding</keyword>
<dbReference type="InterPro" id="IPR035965">
    <property type="entry name" value="PAS-like_dom_sf"/>
</dbReference>
<dbReference type="Proteomes" id="UP000070456">
    <property type="component" value="Unassembled WGS sequence"/>
</dbReference>
<evidence type="ECO:0000256" key="7">
    <source>
        <dbReference type="ARBA" id="ARBA00022840"/>
    </source>
</evidence>
<dbReference type="PRINTS" id="PR00344">
    <property type="entry name" value="BCTRLSENSOR"/>
</dbReference>
<reference evidence="11 12" key="1">
    <citation type="submission" date="2015-12" db="EMBL/GenBank/DDBJ databases">
        <title>Draft genome sequence of the thermoanaerobe Thermotalea metallivorans, an isolate from the runoff channel of the Great Artesian Basin, Australia.</title>
        <authorList>
            <person name="Patel B.K."/>
        </authorList>
    </citation>
    <scope>NUCLEOTIDE SEQUENCE [LARGE SCALE GENOMIC DNA]</scope>
    <source>
        <strain evidence="11 12">B2-1</strain>
    </source>
</reference>
<sequence length="471" mass="54018">MKRKFLKFKYEIWIVLFIIGISIIHYYTGYEETPYHDFYRFLYTIPVIMASYKHGFQGGIIISIVASFIYSPHILLSLRLELQTVNKLLDIFFFFAVGSTTGILFERKNMICIKKNEELSRYVILEKYTNSIIQSIKDGVIAVNNDMFITIMNQGAKDIFHIDESCIGQHFFEVLACCCSIETQIIESMEKNKVIENIDLEIKTSHGESNLRINLFPLTFENMNKGLVIIFDDVTEINKLQQHIQRNDKLVALGELSTGIAHEIRNPLAIIKAVAQTMKGELKNYPEAFRELEIIDEEVERANKIIKSLMDFAKPNRNETELYSFNTLLQEVLTIAGKYISQNNVLVRFSTEEIPEIVVSKELLKQAFVNLIFNAVEAMPKGGELTISTRLWENKWIKIAFQDTGIGIEEDHLKKIFNPFFTTKDEGTGLGLAMVHRIVEEHNGVINVMSKLGEGTTFEIFFPIHGEVPSV</sequence>
<dbReference type="InterPro" id="IPR036890">
    <property type="entry name" value="HATPase_C_sf"/>
</dbReference>
<keyword evidence="9" id="KW-1133">Transmembrane helix</keyword>
<feature type="transmembrane region" description="Helical" evidence="9">
    <location>
        <begin position="88"/>
        <end position="105"/>
    </location>
</feature>
<dbReference type="EMBL" id="LOEE01000071">
    <property type="protein sequence ID" value="KXG73941.1"/>
    <property type="molecule type" value="Genomic_DNA"/>
</dbReference>
<dbReference type="PANTHER" id="PTHR43065:SF10">
    <property type="entry name" value="PEROXIDE STRESS-ACTIVATED HISTIDINE KINASE MAK3"/>
    <property type="match status" value="1"/>
</dbReference>
<dbReference type="GO" id="GO:0000155">
    <property type="term" value="F:phosphorelay sensor kinase activity"/>
    <property type="evidence" value="ECO:0007669"/>
    <property type="project" value="InterPro"/>
</dbReference>